<dbReference type="GO" id="GO:0003677">
    <property type="term" value="F:DNA binding"/>
    <property type="evidence" value="ECO:0007669"/>
    <property type="project" value="UniProtKB-UniRule"/>
</dbReference>
<keyword evidence="1" id="KW-0805">Transcription regulation</keyword>
<evidence type="ECO:0000313" key="7">
    <source>
        <dbReference type="Proteomes" id="UP000484015"/>
    </source>
</evidence>
<dbReference type="PANTHER" id="PTHR47506">
    <property type="entry name" value="TRANSCRIPTIONAL REGULATORY PROTEIN"/>
    <property type="match status" value="1"/>
</dbReference>
<protein>
    <submittedName>
        <fullName evidence="6">TetR family transcriptional regulator</fullName>
    </submittedName>
</protein>
<dbReference type="InterPro" id="IPR036271">
    <property type="entry name" value="Tet_transcr_reg_TetR-rel_C_sf"/>
</dbReference>
<proteinExistence type="predicted"/>
<dbReference type="InterPro" id="IPR009057">
    <property type="entry name" value="Homeodomain-like_sf"/>
</dbReference>
<dbReference type="PANTHER" id="PTHR47506:SF3">
    <property type="entry name" value="HTH-TYPE TRANSCRIPTIONAL REGULATOR LMRA"/>
    <property type="match status" value="1"/>
</dbReference>
<dbReference type="OrthoDB" id="9809772at2"/>
<evidence type="ECO:0000256" key="3">
    <source>
        <dbReference type="ARBA" id="ARBA00023163"/>
    </source>
</evidence>
<comment type="caution">
    <text evidence="6">The sequence shown here is derived from an EMBL/GenBank/DDBJ whole genome shotgun (WGS) entry which is preliminary data.</text>
</comment>
<sequence length="203" mass="21742">MTSGTRDKMVAGAAELLSRRGMHGTSLREVVRHTDTPRGSISYHFPGGKAQLIEEAVRLAQQEISAILESLLREYGAVAGVRAAYTMRGKSLQESRFEEGCPVLVVAIERYTDDAKEAPDAATQQQLLEAADTAFGDWQNIVAAALVREGVDAARAQRLGTLVLSSMEGAVALCRAALNLQALEDVGDEVALMMQAAINEARA</sequence>
<reference evidence="6 7" key="1">
    <citation type="submission" date="2019-11" db="EMBL/GenBank/DDBJ databases">
        <title>Type strains purchased from KCTC, JCM and DSMZ.</title>
        <authorList>
            <person name="Lu H."/>
        </authorList>
    </citation>
    <scope>NUCLEOTIDE SEQUENCE [LARGE SCALE GENOMIC DNA]</scope>
    <source>
        <strain evidence="6 7">KCTC 42409</strain>
    </source>
</reference>
<dbReference type="InterPro" id="IPR054156">
    <property type="entry name" value="YxaF_TetR_C"/>
</dbReference>
<dbReference type="InterPro" id="IPR001647">
    <property type="entry name" value="HTH_TetR"/>
</dbReference>
<evidence type="ECO:0000256" key="1">
    <source>
        <dbReference type="ARBA" id="ARBA00023015"/>
    </source>
</evidence>
<dbReference type="Gene3D" id="1.10.357.10">
    <property type="entry name" value="Tetracycline Repressor, domain 2"/>
    <property type="match status" value="1"/>
</dbReference>
<evidence type="ECO:0000259" key="5">
    <source>
        <dbReference type="PROSITE" id="PS50977"/>
    </source>
</evidence>
<dbReference type="AlphaFoldDB" id="A0A6L6Q1X4"/>
<dbReference type="Proteomes" id="UP000484015">
    <property type="component" value="Unassembled WGS sequence"/>
</dbReference>
<gene>
    <name evidence="6" type="ORF">GM668_15115</name>
</gene>
<evidence type="ECO:0000313" key="6">
    <source>
        <dbReference type="EMBL" id="MTW03414.1"/>
    </source>
</evidence>
<organism evidence="6 7">
    <name type="scientific">Pseudoduganella ginsengisoli</name>
    <dbReference type="NCBI Taxonomy" id="1462440"/>
    <lineage>
        <taxon>Bacteria</taxon>
        <taxon>Pseudomonadati</taxon>
        <taxon>Pseudomonadota</taxon>
        <taxon>Betaproteobacteria</taxon>
        <taxon>Burkholderiales</taxon>
        <taxon>Oxalobacteraceae</taxon>
        <taxon>Telluria group</taxon>
        <taxon>Pseudoduganella</taxon>
    </lineage>
</organism>
<keyword evidence="7" id="KW-1185">Reference proteome</keyword>
<dbReference type="PROSITE" id="PS50977">
    <property type="entry name" value="HTH_TETR_2"/>
    <property type="match status" value="1"/>
</dbReference>
<evidence type="ECO:0000256" key="2">
    <source>
        <dbReference type="ARBA" id="ARBA00023125"/>
    </source>
</evidence>
<evidence type="ECO:0000256" key="4">
    <source>
        <dbReference type="PROSITE-ProRule" id="PRU00335"/>
    </source>
</evidence>
<dbReference type="SUPFAM" id="SSF48498">
    <property type="entry name" value="Tetracyclin repressor-like, C-terminal domain"/>
    <property type="match status" value="1"/>
</dbReference>
<accession>A0A6L6Q1X4</accession>
<dbReference type="EMBL" id="WNLA01000009">
    <property type="protein sequence ID" value="MTW03414.1"/>
    <property type="molecule type" value="Genomic_DNA"/>
</dbReference>
<feature type="DNA-binding region" description="H-T-H motif" evidence="4">
    <location>
        <begin position="26"/>
        <end position="45"/>
    </location>
</feature>
<dbReference type="Pfam" id="PF00440">
    <property type="entry name" value="TetR_N"/>
    <property type="match status" value="1"/>
</dbReference>
<name>A0A6L6Q1X4_9BURK</name>
<keyword evidence="2 4" id="KW-0238">DNA-binding</keyword>
<feature type="domain" description="HTH tetR-type" evidence="5">
    <location>
        <begin position="3"/>
        <end position="63"/>
    </location>
</feature>
<keyword evidence="3" id="KW-0804">Transcription</keyword>
<dbReference type="SUPFAM" id="SSF46689">
    <property type="entry name" value="Homeodomain-like"/>
    <property type="match status" value="1"/>
</dbReference>
<dbReference type="Pfam" id="PF21993">
    <property type="entry name" value="TetR_C_13_2"/>
    <property type="match status" value="1"/>
</dbReference>